<evidence type="ECO:0000313" key="2">
    <source>
        <dbReference type="EMBL" id="KAF2847701.1"/>
    </source>
</evidence>
<dbReference type="InterPro" id="IPR001623">
    <property type="entry name" value="DnaJ_domain"/>
</dbReference>
<proteinExistence type="predicted"/>
<sequence>MLQSYSALPHVPQMCSISPLRTKRRVDHERHASEVLQRPRPISVSSHPAMQHTKRASIYVSDASIILAQRTPMVSPTSPQDALLSPSNETLDVDHYAILELDPQASTDDIKAAYRRLRVVYFQSDAKKYRALQAAFDTLLDPEARQTYDASHALRATTLEAMETKHERKDSVTGTDGGIATVLEEEDEDVEAARCQDSNWALKRHQRLYAPLIGTQPYWSHIPISISYGSRSSKQLGCRRPAYVGHSATMALPN</sequence>
<dbReference type="SMART" id="SM00271">
    <property type="entry name" value="DnaJ"/>
    <property type="match status" value="1"/>
</dbReference>
<dbReference type="Pfam" id="PF00226">
    <property type="entry name" value="DnaJ"/>
    <property type="match status" value="1"/>
</dbReference>
<dbReference type="CDD" id="cd06257">
    <property type="entry name" value="DnaJ"/>
    <property type="match status" value="1"/>
</dbReference>
<reference evidence="2" key="1">
    <citation type="submission" date="2020-01" db="EMBL/GenBank/DDBJ databases">
        <authorList>
            <consortium name="DOE Joint Genome Institute"/>
            <person name="Haridas S."/>
            <person name="Albert R."/>
            <person name="Binder M."/>
            <person name="Bloem J."/>
            <person name="Labutti K."/>
            <person name="Salamov A."/>
            <person name="Andreopoulos B."/>
            <person name="Baker S.E."/>
            <person name="Barry K."/>
            <person name="Bills G."/>
            <person name="Bluhm B.H."/>
            <person name="Cannon C."/>
            <person name="Castanera R."/>
            <person name="Culley D.E."/>
            <person name="Daum C."/>
            <person name="Ezra D."/>
            <person name="Gonzalez J.B."/>
            <person name="Henrissat B."/>
            <person name="Kuo A."/>
            <person name="Liang C."/>
            <person name="Lipzen A."/>
            <person name="Lutzoni F."/>
            <person name="Magnuson J."/>
            <person name="Mondo S."/>
            <person name="Nolan M."/>
            <person name="Ohm R."/>
            <person name="Pangilinan J."/>
            <person name="Park H.-J."/>
            <person name="Ramirez L."/>
            <person name="Alfaro M."/>
            <person name="Sun H."/>
            <person name="Tritt A."/>
            <person name="Yoshinaga Y."/>
            <person name="Zwiers L.-H."/>
            <person name="Turgeon B.G."/>
            <person name="Goodwin S.B."/>
            <person name="Spatafora J.W."/>
            <person name="Crous P.W."/>
            <person name="Grigoriev I.V."/>
        </authorList>
    </citation>
    <scope>NUCLEOTIDE SEQUENCE</scope>
    <source>
        <strain evidence="2">IPT5</strain>
    </source>
</reference>
<organism evidence="2 3">
    <name type="scientific">Plenodomus tracheiphilus IPT5</name>
    <dbReference type="NCBI Taxonomy" id="1408161"/>
    <lineage>
        <taxon>Eukaryota</taxon>
        <taxon>Fungi</taxon>
        <taxon>Dikarya</taxon>
        <taxon>Ascomycota</taxon>
        <taxon>Pezizomycotina</taxon>
        <taxon>Dothideomycetes</taxon>
        <taxon>Pleosporomycetidae</taxon>
        <taxon>Pleosporales</taxon>
        <taxon>Pleosporineae</taxon>
        <taxon>Leptosphaeriaceae</taxon>
        <taxon>Plenodomus</taxon>
    </lineage>
</organism>
<accession>A0A6A7AWM7</accession>
<dbReference type="PROSITE" id="PS50076">
    <property type="entry name" value="DNAJ_2"/>
    <property type="match status" value="1"/>
</dbReference>
<dbReference type="Gene3D" id="1.10.287.110">
    <property type="entry name" value="DnaJ domain"/>
    <property type="match status" value="1"/>
</dbReference>
<dbReference type="Proteomes" id="UP000799423">
    <property type="component" value="Unassembled WGS sequence"/>
</dbReference>
<dbReference type="OrthoDB" id="10250354at2759"/>
<dbReference type="EMBL" id="MU006323">
    <property type="protein sequence ID" value="KAF2847701.1"/>
    <property type="molecule type" value="Genomic_DNA"/>
</dbReference>
<feature type="domain" description="J" evidence="1">
    <location>
        <begin position="94"/>
        <end position="152"/>
    </location>
</feature>
<dbReference type="SUPFAM" id="SSF46565">
    <property type="entry name" value="Chaperone J-domain"/>
    <property type="match status" value="1"/>
</dbReference>
<evidence type="ECO:0000259" key="1">
    <source>
        <dbReference type="PROSITE" id="PS50076"/>
    </source>
</evidence>
<protein>
    <recommendedName>
        <fullName evidence="1">J domain-containing protein</fullName>
    </recommendedName>
</protein>
<evidence type="ECO:0000313" key="3">
    <source>
        <dbReference type="Proteomes" id="UP000799423"/>
    </source>
</evidence>
<gene>
    <name evidence="2" type="ORF">T440DRAFT_470759</name>
</gene>
<name>A0A6A7AWM7_9PLEO</name>
<keyword evidence="3" id="KW-1185">Reference proteome</keyword>
<dbReference type="AlphaFoldDB" id="A0A6A7AWM7"/>
<dbReference type="InterPro" id="IPR036869">
    <property type="entry name" value="J_dom_sf"/>
</dbReference>